<comment type="caution">
    <text evidence="3">The sequence shown here is derived from an EMBL/GenBank/DDBJ whole genome shotgun (WGS) entry which is preliminary data.</text>
</comment>
<dbReference type="EMBL" id="JASPKZ010009358">
    <property type="protein sequence ID" value="KAJ9577422.1"/>
    <property type="molecule type" value="Genomic_DNA"/>
</dbReference>
<evidence type="ECO:0000313" key="4">
    <source>
        <dbReference type="Proteomes" id="UP001233999"/>
    </source>
</evidence>
<evidence type="ECO:0000313" key="3">
    <source>
        <dbReference type="EMBL" id="KAJ9600604.1"/>
    </source>
</evidence>
<organism evidence="3 4">
    <name type="scientific">Diploptera punctata</name>
    <name type="common">Pacific beetle cockroach</name>
    <dbReference type="NCBI Taxonomy" id="6984"/>
    <lineage>
        <taxon>Eukaryota</taxon>
        <taxon>Metazoa</taxon>
        <taxon>Ecdysozoa</taxon>
        <taxon>Arthropoda</taxon>
        <taxon>Hexapoda</taxon>
        <taxon>Insecta</taxon>
        <taxon>Pterygota</taxon>
        <taxon>Neoptera</taxon>
        <taxon>Polyneoptera</taxon>
        <taxon>Dictyoptera</taxon>
        <taxon>Blattodea</taxon>
        <taxon>Blaberoidea</taxon>
        <taxon>Blaberidae</taxon>
        <taxon>Diplopterinae</taxon>
        <taxon>Diploptera</taxon>
    </lineage>
</organism>
<reference evidence="3" key="2">
    <citation type="submission" date="2023-05" db="EMBL/GenBank/DDBJ databases">
        <authorList>
            <person name="Fouks B."/>
        </authorList>
    </citation>
    <scope>NUCLEOTIDE SEQUENCE</scope>
    <source>
        <strain evidence="3">Stay&amp;Tobe</strain>
        <tissue evidence="3">Testes</tissue>
    </source>
</reference>
<proteinExistence type="predicted"/>
<sequence>MIYPGPGGSSGTRMRGTANRGNSSTSACVKGVRNGRRNGKGKPQQVVQWKQRNVQEGIVIVDEHQLSKLIKREPIQKFYELDPEPFAT</sequence>
<accession>A0AAD8AKA2</accession>
<dbReference type="EMBL" id="JASPKZ010000255">
    <property type="protein sequence ID" value="KAJ9600604.1"/>
    <property type="molecule type" value="Genomic_DNA"/>
</dbReference>
<feature type="compositionally biased region" description="Gly residues" evidence="1">
    <location>
        <begin position="1"/>
        <end position="10"/>
    </location>
</feature>
<dbReference type="Proteomes" id="UP001233999">
    <property type="component" value="Unassembled WGS sequence"/>
</dbReference>
<reference evidence="3" key="1">
    <citation type="journal article" date="2023" name="IScience">
        <title>Live-bearing cockroach genome reveals convergent evolutionary mechanisms linked to viviparity in insects and beyond.</title>
        <authorList>
            <person name="Fouks B."/>
            <person name="Harrison M.C."/>
            <person name="Mikhailova A.A."/>
            <person name="Marchal E."/>
            <person name="English S."/>
            <person name="Carruthers M."/>
            <person name="Jennings E.C."/>
            <person name="Chiamaka E.L."/>
            <person name="Frigard R.A."/>
            <person name="Pippel M."/>
            <person name="Attardo G.M."/>
            <person name="Benoit J.B."/>
            <person name="Bornberg-Bauer E."/>
            <person name="Tobe S.S."/>
        </authorList>
    </citation>
    <scope>NUCLEOTIDE SEQUENCE</scope>
    <source>
        <strain evidence="3">Stay&amp;Tobe</strain>
    </source>
</reference>
<gene>
    <name evidence="2" type="ORF">L9F63_005993</name>
    <name evidence="3" type="ORF">L9F63_026258</name>
</gene>
<feature type="region of interest" description="Disordered" evidence="1">
    <location>
        <begin position="1"/>
        <end position="47"/>
    </location>
</feature>
<protein>
    <submittedName>
        <fullName evidence="3">Uncharacterized protein</fullName>
    </submittedName>
</protein>
<dbReference type="AlphaFoldDB" id="A0AAD8AKA2"/>
<keyword evidence="4" id="KW-1185">Reference proteome</keyword>
<evidence type="ECO:0000313" key="2">
    <source>
        <dbReference type="EMBL" id="KAJ9577422.1"/>
    </source>
</evidence>
<evidence type="ECO:0000256" key="1">
    <source>
        <dbReference type="SAM" id="MobiDB-lite"/>
    </source>
</evidence>
<name>A0AAD8AKA2_DIPPU</name>